<dbReference type="InParanoid" id="A0A1Q6DST0"/>
<reference evidence="2" key="1">
    <citation type="submission" date="2016-12" db="EMBL/GenBank/DDBJ databases">
        <title>Discovery of methanogenic haloarchaea.</title>
        <authorList>
            <person name="Sorokin D.Y."/>
            <person name="Makarova K.S."/>
            <person name="Abbas B."/>
            <person name="Ferrer M."/>
            <person name="Golyshin P.N."/>
        </authorList>
    </citation>
    <scope>NUCLEOTIDE SEQUENCE [LARGE SCALE GENOMIC DNA]</scope>
    <source>
        <strain evidence="2">HMET1</strain>
    </source>
</reference>
<keyword evidence="3" id="KW-1185">Reference proteome</keyword>
<dbReference type="InterPro" id="IPR017850">
    <property type="entry name" value="Alkaline_phosphatase_core_sf"/>
</dbReference>
<dbReference type="EMBL" id="MSDW01000002">
    <property type="protein sequence ID" value="OKY77403.1"/>
    <property type="molecule type" value="Genomic_DNA"/>
</dbReference>
<gene>
    <name evidence="2" type="ORF">BTN85_2053</name>
</gene>
<evidence type="ECO:0000313" key="3">
    <source>
        <dbReference type="Proteomes" id="UP000185744"/>
    </source>
</evidence>
<evidence type="ECO:0000313" key="2">
    <source>
        <dbReference type="EMBL" id="OKY77403.1"/>
    </source>
</evidence>
<sequence length="273" mass="31789">MPIQEQSKLMLKKEWKNLIVLDACRYDYFSEICDIKGKSKKVYSPAIKGDSAPTTNWYKQIFERNLKDCVHISAHPRVNSKTEVDGYNASKWFGKIYDLWDSHWDEEYGTVFPEDVSDEAKKIVRERAEQKYIIHFMQPHTPYICLPPPKTKKKKQPKSRNSIFRKIRNLAVKHTRNYIGDMQAVKLMEIFNMPPLSPQDDALRKVGKEGVKEAYEGNLKRALQSIKPLLDHLDGKTIITADHGELLGEKGRFGHSFKKEIKELVEVPWLEIE</sequence>
<comment type="caution">
    <text evidence="2">The sequence shown here is derived from an EMBL/GenBank/DDBJ whole genome shotgun (WGS) entry which is preliminary data.</text>
</comment>
<evidence type="ECO:0000259" key="1">
    <source>
        <dbReference type="Pfam" id="PF00884"/>
    </source>
</evidence>
<proteinExistence type="predicted"/>
<accession>A0A1Q6DST0</accession>
<organism evidence="2 3">
    <name type="scientific">Methanohalarchaeum thermophilum</name>
    <dbReference type="NCBI Taxonomy" id="1903181"/>
    <lineage>
        <taxon>Archaea</taxon>
        <taxon>Methanobacteriati</taxon>
        <taxon>Methanobacteriota</taxon>
        <taxon>Methanonatronarchaeia</taxon>
        <taxon>Methanonatronarchaeales</taxon>
        <taxon>Methanonatronarchaeaceae</taxon>
        <taxon>Candidatus Methanohalarchaeum</taxon>
    </lineage>
</organism>
<dbReference type="Gene3D" id="3.40.720.10">
    <property type="entry name" value="Alkaline Phosphatase, subunit A"/>
    <property type="match status" value="1"/>
</dbReference>
<feature type="domain" description="Sulfatase N-terminal" evidence="1">
    <location>
        <begin position="81"/>
        <end position="268"/>
    </location>
</feature>
<name>A0A1Q6DST0_METT1</name>
<dbReference type="SUPFAM" id="SSF53649">
    <property type="entry name" value="Alkaline phosphatase-like"/>
    <property type="match status" value="1"/>
</dbReference>
<protein>
    <submittedName>
        <fullName evidence="2">Arylsulfatase A family enzyme</fullName>
    </submittedName>
</protein>
<dbReference type="AlphaFoldDB" id="A0A1Q6DST0"/>
<dbReference type="Proteomes" id="UP000185744">
    <property type="component" value="Unassembled WGS sequence"/>
</dbReference>
<dbReference type="InterPro" id="IPR000917">
    <property type="entry name" value="Sulfatase_N"/>
</dbReference>
<dbReference type="Pfam" id="PF00884">
    <property type="entry name" value="Sulfatase"/>
    <property type="match status" value="1"/>
</dbReference>